<dbReference type="InterPro" id="IPR011051">
    <property type="entry name" value="RmlC_Cupin_sf"/>
</dbReference>
<dbReference type="RefSeq" id="WP_072833201.1">
    <property type="nucleotide sequence ID" value="NZ_FQUU01000001.1"/>
</dbReference>
<dbReference type="SUPFAM" id="SSF51182">
    <property type="entry name" value="RmlC-like cupins"/>
    <property type="match status" value="1"/>
</dbReference>
<gene>
    <name evidence="1" type="ORF">SAMN02745131_00007</name>
</gene>
<dbReference type="EMBL" id="FQUU01000001">
    <property type="protein sequence ID" value="SHE28487.1"/>
    <property type="molecule type" value="Genomic_DNA"/>
</dbReference>
<evidence type="ECO:0008006" key="3">
    <source>
        <dbReference type="Google" id="ProtNLM"/>
    </source>
</evidence>
<keyword evidence="2" id="KW-1185">Reference proteome</keyword>
<dbReference type="Proteomes" id="UP000184048">
    <property type="component" value="Unassembled WGS sequence"/>
</dbReference>
<dbReference type="InterPro" id="IPR014710">
    <property type="entry name" value="RmlC-like_jellyroll"/>
</dbReference>
<reference evidence="1 2" key="1">
    <citation type="submission" date="2016-11" db="EMBL/GenBank/DDBJ databases">
        <authorList>
            <person name="Jaros S."/>
            <person name="Januszkiewicz K."/>
            <person name="Wedrychowicz H."/>
        </authorList>
    </citation>
    <scope>NUCLEOTIDE SEQUENCE [LARGE SCALE GENOMIC DNA]</scope>
    <source>
        <strain evidence="1 2">DSM 18119</strain>
    </source>
</reference>
<organism evidence="1 2">
    <name type="scientific">Flavisolibacter ginsengisoli DSM 18119</name>
    <dbReference type="NCBI Taxonomy" id="1121884"/>
    <lineage>
        <taxon>Bacteria</taxon>
        <taxon>Pseudomonadati</taxon>
        <taxon>Bacteroidota</taxon>
        <taxon>Chitinophagia</taxon>
        <taxon>Chitinophagales</taxon>
        <taxon>Chitinophagaceae</taxon>
        <taxon>Flavisolibacter</taxon>
    </lineage>
</organism>
<evidence type="ECO:0000313" key="2">
    <source>
        <dbReference type="Proteomes" id="UP000184048"/>
    </source>
</evidence>
<name>A0A1M4S8V9_9BACT</name>
<proteinExistence type="predicted"/>
<dbReference type="STRING" id="1121884.SAMN02745131_00007"/>
<protein>
    <recommendedName>
        <fullName evidence="3">Cupin domain-containing protein</fullName>
    </recommendedName>
</protein>
<dbReference type="Gene3D" id="2.60.120.10">
    <property type="entry name" value="Jelly Rolls"/>
    <property type="match status" value="1"/>
</dbReference>
<evidence type="ECO:0000313" key="1">
    <source>
        <dbReference type="EMBL" id="SHE28487.1"/>
    </source>
</evidence>
<dbReference type="OrthoDB" id="997205at2"/>
<accession>A0A1M4S8V9</accession>
<sequence>MVITEALQLSDEKPAVLQIKNTEKSNVIAIGLKKDQVLKKHLSPIPALLVVLKGSIIFEMEGSRTELKEFSTFEIPVNVLHEVTGSTESIFLVIKEKS</sequence>
<dbReference type="AlphaFoldDB" id="A0A1M4S8V9"/>